<keyword evidence="1 3" id="KW-0378">Hydrolase</keyword>
<dbReference type="Gene3D" id="3.40.50.1110">
    <property type="entry name" value="SGNH hydrolase"/>
    <property type="match status" value="1"/>
</dbReference>
<keyword evidence="2" id="KW-0732">Signal</keyword>
<dbReference type="Pfam" id="PF00657">
    <property type="entry name" value="Lipase_GDSL"/>
    <property type="match status" value="1"/>
</dbReference>
<protein>
    <submittedName>
        <fullName evidence="3">SGNH/GDSL hydrolase family protein</fullName>
        <ecNumber evidence="3">3.1.-.-</ecNumber>
    </submittedName>
</protein>
<feature type="chain" id="PRO_5044246827" evidence="2">
    <location>
        <begin position="26"/>
        <end position="307"/>
    </location>
</feature>
<dbReference type="EC" id="3.1.-.-" evidence="3"/>
<dbReference type="KEGG" id="tcd:AAIA72_07320"/>
<dbReference type="InterPro" id="IPR036514">
    <property type="entry name" value="SGNH_hydro_sf"/>
</dbReference>
<accession>A0AB39UZT3</accession>
<proteinExistence type="predicted"/>
<evidence type="ECO:0000256" key="2">
    <source>
        <dbReference type="SAM" id="SignalP"/>
    </source>
</evidence>
<feature type="signal peptide" evidence="2">
    <location>
        <begin position="1"/>
        <end position="25"/>
    </location>
</feature>
<dbReference type="CDD" id="cd01846">
    <property type="entry name" value="fatty_acyltransferase_like"/>
    <property type="match status" value="1"/>
</dbReference>
<sequence>MQQLKHRFAFLAGLLLTILASAVQAGQYSKVYIFGDSLSDQGNLASVTQPFPNPPFFGNRVSNGAVAVEVMAAMMGYTLEPSLHLVGPEQGTNYAVAGARSGTDEAIDLNTQVNAFLLNHGGVAPEDALYVVFIGGNDVRAARDEADFSAALDILGTAAAGVKTNLSRLIGAGARHVMVINVPDIGAIPETRLKSEALGEPMLPLLATWKTMIFNRKLSRVVRQVEKDAGIDIVEADLFTLFGNLLRDADAYGYTNTTEACFSSQAMNFNPGCNYGQNFDSYIFFDEIHPTKVTHLKAGRVLFGLAP</sequence>
<evidence type="ECO:0000313" key="3">
    <source>
        <dbReference type="EMBL" id="XDT73769.1"/>
    </source>
</evidence>
<name>A0AB39UZT3_9GAMM</name>
<dbReference type="AlphaFoldDB" id="A0AB39UZT3"/>
<dbReference type="GO" id="GO:0016788">
    <property type="term" value="F:hydrolase activity, acting on ester bonds"/>
    <property type="evidence" value="ECO:0007669"/>
    <property type="project" value="InterPro"/>
</dbReference>
<dbReference type="PANTHER" id="PTHR45648">
    <property type="entry name" value="GDSL LIPASE/ACYLHYDROLASE FAMILY PROTEIN (AFU_ORTHOLOGUE AFUA_4G14700)"/>
    <property type="match status" value="1"/>
</dbReference>
<dbReference type="RefSeq" id="WP_369602749.1">
    <property type="nucleotide sequence ID" value="NZ_CP154858.1"/>
</dbReference>
<dbReference type="EMBL" id="CP154858">
    <property type="protein sequence ID" value="XDT73769.1"/>
    <property type="molecule type" value="Genomic_DNA"/>
</dbReference>
<dbReference type="SUPFAM" id="SSF52266">
    <property type="entry name" value="SGNH hydrolase"/>
    <property type="match status" value="1"/>
</dbReference>
<dbReference type="InterPro" id="IPR001087">
    <property type="entry name" value="GDSL"/>
</dbReference>
<evidence type="ECO:0000256" key="1">
    <source>
        <dbReference type="ARBA" id="ARBA00022801"/>
    </source>
</evidence>
<dbReference type="PANTHER" id="PTHR45648:SF22">
    <property type="entry name" value="GDSL LIPASE_ACYLHYDROLASE FAMILY PROTEIN (AFU_ORTHOLOGUE AFUA_4G14700)"/>
    <property type="match status" value="1"/>
</dbReference>
<organism evidence="3">
    <name type="scientific">Thermohahella caldifontis</name>
    <dbReference type="NCBI Taxonomy" id="3142973"/>
    <lineage>
        <taxon>Bacteria</taxon>
        <taxon>Pseudomonadati</taxon>
        <taxon>Pseudomonadota</taxon>
        <taxon>Gammaproteobacteria</taxon>
        <taxon>Oceanospirillales</taxon>
        <taxon>Hahellaceae</taxon>
        <taxon>Thermohahella</taxon>
    </lineage>
</organism>
<reference evidence="3" key="1">
    <citation type="submission" date="2024-05" db="EMBL/GenBank/DDBJ databases">
        <title>Genome sequencing of novel strain.</title>
        <authorList>
            <person name="Ganbat D."/>
            <person name="Ganbat S."/>
            <person name="Lee S.-J."/>
        </authorList>
    </citation>
    <scope>NUCLEOTIDE SEQUENCE</scope>
    <source>
        <strain evidence="3">SMD15-11</strain>
    </source>
</reference>
<dbReference type="InterPro" id="IPR051058">
    <property type="entry name" value="GDSL_Est/Lipase"/>
</dbReference>
<gene>
    <name evidence="3" type="ORF">AAIA72_07320</name>
</gene>